<keyword evidence="3" id="KW-1185">Reference proteome</keyword>
<gene>
    <name evidence="2" type="ORF">HOLleu_12145</name>
</gene>
<dbReference type="Proteomes" id="UP001152320">
    <property type="component" value="Chromosome 5"/>
</dbReference>
<protein>
    <submittedName>
        <fullName evidence="2">Uncharacterized protein</fullName>
    </submittedName>
</protein>
<dbReference type="OrthoDB" id="8196581at2759"/>
<accession>A0A9Q1CAU2</accession>
<reference evidence="2" key="1">
    <citation type="submission" date="2021-10" db="EMBL/GenBank/DDBJ databases">
        <title>Tropical sea cucumber genome reveals ecological adaptation and Cuvierian tubules defense mechanism.</title>
        <authorList>
            <person name="Chen T."/>
        </authorList>
    </citation>
    <scope>NUCLEOTIDE SEQUENCE</scope>
    <source>
        <strain evidence="2">Nanhai2018</strain>
        <tissue evidence="2">Muscle</tissue>
    </source>
</reference>
<organism evidence="2 3">
    <name type="scientific">Holothuria leucospilota</name>
    <name type="common">Black long sea cucumber</name>
    <name type="synonym">Mertensiothuria leucospilota</name>
    <dbReference type="NCBI Taxonomy" id="206669"/>
    <lineage>
        <taxon>Eukaryota</taxon>
        <taxon>Metazoa</taxon>
        <taxon>Echinodermata</taxon>
        <taxon>Eleutherozoa</taxon>
        <taxon>Echinozoa</taxon>
        <taxon>Holothuroidea</taxon>
        <taxon>Aspidochirotacea</taxon>
        <taxon>Aspidochirotida</taxon>
        <taxon>Holothuriidae</taxon>
        <taxon>Holothuria</taxon>
    </lineage>
</organism>
<evidence type="ECO:0000313" key="3">
    <source>
        <dbReference type="Proteomes" id="UP001152320"/>
    </source>
</evidence>
<sequence>MHTALTRRLQERNLAAVRIFKGVAYPKFLCAMSTRAKSQQQDEMVATILKSLSETPDLRKIIKSAIIEAMTSSLEELTKSLEIQEGGIHDLECKFDDSHLCLQRLEDQNNEFKSTIDQLQNEINLLEQYTRRNSLCISVFWRSLAKIPNGSTKDLQRGRLASTSYPPCGPS</sequence>
<keyword evidence="1" id="KW-0175">Coiled coil</keyword>
<dbReference type="EMBL" id="JAIZAY010000005">
    <property type="protein sequence ID" value="KAJ8041348.1"/>
    <property type="molecule type" value="Genomic_DNA"/>
</dbReference>
<evidence type="ECO:0000313" key="2">
    <source>
        <dbReference type="EMBL" id="KAJ8041348.1"/>
    </source>
</evidence>
<comment type="caution">
    <text evidence="2">The sequence shown here is derived from an EMBL/GenBank/DDBJ whole genome shotgun (WGS) entry which is preliminary data.</text>
</comment>
<name>A0A9Q1CAU2_HOLLE</name>
<feature type="coiled-coil region" evidence="1">
    <location>
        <begin position="102"/>
        <end position="129"/>
    </location>
</feature>
<evidence type="ECO:0000256" key="1">
    <source>
        <dbReference type="SAM" id="Coils"/>
    </source>
</evidence>
<proteinExistence type="predicted"/>
<dbReference type="AlphaFoldDB" id="A0A9Q1CAU2"/>